<protein>
    <recommendedName>
        <fullName evidence="4">Flagellar hook-associated protein 1</fullName>
    </recommendedName>
</protein>
<dbReference type="PANTHER" id="PTHR30033">
    <property type="entry name" value="FLAGELLAR HOOK-ASSOCIATED PROTEIN 1"/>
    <property type="match status" value="1"/>
</dbReference>
<evidence type="ECO:0000256" key="2">
    <source>
        <dbReference type="ARBA" id="ARBA00004613"/>
    </source>
</evidence>
<keyword evidence="10" id="KW-0969">Cilium</keyword>
<evidence type="ECO:0000259" key="7">
    <source>
        <dbReference type="Pfam" id="PF00460"/>
    </source>
</evidence>
<dbReference type="PRINTS" id="PR01005">
    <property type="entry name" value="FLGHOOKAP1"/>
</dbReference>
<evidence type="ECO:0000256" key="1">
    <source>
        <dbReference type="ARBA" id="ARBA00004117"/>
    </source>
</evidence>
<keyword evidence="5" id="KW-0964">Secreted</keyword>
<evidence type="ECO:0000256" key="6">
    <source>
        <dbReference type="ARBA" id="ARBA00023143"/>
    </source>
</evidence>
<dbReference type="NCBIfam" id="TIGR02492">
    <property type="entry name" value="flgK_ends"/>
    <property type="match status" value="1"/>
</dbReference>
<organism evidence="10 11">
    <name type="scientific">Sphingomonas cynarae</name>
    <dbReference type="NCBI Taxonomy" id="930197"/>
    <lineage>
        <taxon>Bacteria</taxon>
        <taxon>Pseudomonadati</taxon>
        <taxon>Pseudomonadota</taxon>
        <taxon>Alphaproteobacteria</taxon>
        <taxon>Sphingomonadales</taxon>
        <taxon>Sphingomonadaceae</taxon>
        <taxon>Sphingomonas</taxon>
    </lineage>
</organism>
<dbReference type="Pfam" id="PF22638">
    <property type="entry name" value="FlgK_D1"/>
    <property type="match status" value="1"/>
</dbReference>
<dbReference type="PANTHER" id="PTHR30033:SF2">
    <property type="entry name" value="FLAGELLAR HOOK PROTEIN"/>
    <property type="match status" value="1"/>
</dbReference>
<evidence type="ECO:0000256" key="5">
    <source>
        <dbReference type="ARBA" id="ARBA00022525"/>
    </source>
</evidence>
<comment type="caution">
    <text evidence="10">The sequence shown here is derived from an EMBL/GenBank/DDBJ whole genome shotgun (WGS) entry which is preliminary data.</text>
</comment>
<sequence length="697" mass="70545">MSLGEILNSALSGLGAAQASMRTVSNNIANVNTPGYAREKTNLSTDTAAGRVSGVTVGEPGRVADQFLEATVFTRAGAAGAAETRSIYLDRLQSFLGTTGAEAGLPSRLDAVAASATTMTGAAGGTQTNAAFIGDVGDAIRSVQQLAKDVSGLRSDVEGEVGDTVTRINSLLRQVHELNETVARSEGLGRSSAGAADQRNAAVEELGGLIGIVSRQQPDGRLTIDTTAGVQLIDRRLRQLSYPSNGAGSSQTLYPPVELRFADTDGTAGAATGERIDAAAGGKLGGLISLRDAELPVFSEKLNTLYDGLARSLNAASNAGTTSPAPAILEGTRTPLLETDRLGFSGKATFAVTARDGTVVDSVAIDFDALGSGATIATAVDAINAGLSGTGTASFVDGKLTIKAASGGNGVVVAQDAASPSNRAGAGFSQFFGLNDLVRSDGAMLTPTGLKGTDPHGFTAGQATEFALRDTSGRMVATYSLKITASTGSGFDALVADLNTSPMAAYGSFALDDMGRIGFSSKASAAGSTLSVLSDTTDRGGIGIGLAAITGLSGGNALATGEVRRDIASNPDGLPLARLQTATIGQKGLGNGDRRGAAAFADALGANIDLAGGITTMSRFANTLLGDTGTAAARAKDRTTEATARRDDAIARRDNYSGVSIDEELSQMVVLQNSYAASARVMSAATAMYDTLLQLGR</sequence>
<gene>
    <name evidence="10" type="primary">flgK</name>
    <name evidence="10" type="ORF">GCM10022268_06930</name>
</gene>
<reference evidence="11" key="1">
    <citation type="journal article" date="2019" name="Int. J. Syst. Evol. Microbiol.">
        <title>The Global Catalogue of Microorganisms (GCM) 10K type strain sequencing project: providing services to taxonomists for standard genome sequencing and annotation.</title>
        <authorList>
            <consortium name="The Broad Institute Genomics Platform"/>
            <consortium name="The Broad Institute Genome Sequencing Center for Infectious Disease"/>
            <person name="Wu L."/>
            <person name="Ma J."/>
        </authorList>
    </citation>
    <scope>NUCLEOTIDE SEQUENCE [LARGE SCALE GENOMIC DNA]</scope>
    <source>
        <strain evidence="11">JCM 17498</strain>
    </source>
</reference>
<dbReference type="InterPro" id="IPR053927">
    <property type="entry name" value="FlgK_helical"/>
</dbReference>
<evidence type="ECO:0000313" key="10">
    <source>
        <dbReference type="EMBL" id="GAA3699345.1"/>
    </source>
</evidence>
<dbReference type="InterPro" id="IPR010930">
    <property type="entry name" value="Flg_bb/hook_C_dom"/>
</dbReference>
<feature type="domain" description="Flagellar hook-associated protein FlgK helical" evidence="9">
    <location>
        <begin position="90"/>
        <end position="322"/>
    </location>
</feature>
<dbReference type="RefSeq" id="WP_344692003.1">
    <property type="nucleotide sequence ID" value="NZ_BAABBF010000002.1"/>
</dbReference>
<dbReference type="PROSITE" id="PS00588">
    <property type="entry name" value="FLAGELLA_BB_ROD"/>
    <property type="match status" value="1"/>
</dbReference>
<evidence type="ECO:0000313" key="11">
    <source>
        <dbReference type="Proteomes" id="UP001500523"/>
    </source>
</evidence>
<accession>A0ABP7D4P0</accession>
<evidence type="ECO:0000256" key="3">
    <source>
        <dbReference type="ARBA" id="ARBA00009677"/>
    </source>
</evidence>
<name>A0ABP7D4P0_9SPHN</name>
<dbReference type="InterPro" id="IPR002371">
    <property type="entry name" value="FlgK"/>
</dbReference>
<dbReference type="InterPro" id="IPR001444">
    <property type="entry name" value="Flag_bb_rod_N"/>
</dbReference>
<keyword evidence="6" id="KW-0975">Bacterial flagellum</keyword>
<keyword evidence="10" id="KW-0966">Cell projection</keyword>
<evidence type="ECO:0000256" key="4">
    <source>
        <dbReference type="ARBA" id="ARBA00016244"/>
    </source>
</evidence>
<feature type="domain" description="Flagellar basal body rod protein N-terminal" evidence="7">
    <location>
        <begin position="7"/>
        <end position="36"/>
    </location>
</feature>
<dbReference type="EMBL" id="BAABBF010000002">
    <property type="protein sequence ID" value="GAA3699345.1"/>
    <property type="molecule type" value="Genomic_DNA"/>
</dbReference>
<comment type="similarity">
    <text evidence="3">Belongs to the flagella basal body rod proteins family.</text>
</comment>
<dbReference type="InterPro" id="IPR019776">
    <property type="entry name" value="Flagellar_basal_body_rod_CS"/>
</dbReference>
<dbReference type="Pfam" id="PF06429">
    <property type="entry name" value="Flg_bbr_C"/>
    <property type="match status" value="1"/>
</dbReference>
<dbReference type="Proteomes" id="UP001500523">
    <property type="component" value="Unassembled WGS sequence"/>
</dbReference>
<evidence type="ECO:0000259" key="9">
    <source>
        <dbReference type="Pfam" id="PF22638"/>
    </source>
</evidence>
<evidence type="ECO:0000259" key="8">
    <source>
        <dbReference type="Pfam" id="PF06429"/>
    </source>
</evidence>
<comment type="subcellular location">
    <subcellularLocation>
        <location evidence="1">Bacterial flagellum basal body</location>
    </subcellularLocation>
    <subcellularLocation>
        <location evidence="2">Secreted</location>
    </subcellularLocation>
</comment>
<proteinExistence type="inferred from homology"/>
<keyword evidence="10" id="KW-0282">Flagellum</keyword>
<keyword evidence="11" id="KW-1185">Reference proteome</keyword>
<feature type="domain" description="Flagellar basal-body/hook protein C-terminal" evidence="8">
    <location>
        <begin position="656"/>
        <end position="695"/>
    </location>
</feature>
<dbReference type="Pfam" id="PF00460">
    <property type="entry name" value="Flg_bb_rod"/>
    <property type="match status" value="1"/>
</dbReference>